<accession>A0A2S8GQQ7</accession>
<reference evidence="3 4" key="1">
    <citation type="submission" date="2018-02" db="EMBL/GenBank/DDBJ databases">
        <title>Comparative genomes isolates from brazilian mangrove.</title>
        <authorList>
            <person name="Araujo J.E."/>
            <person name="Taketani R.G."/>
            <person name="Silva M.C.P."/>
            <person name="Loureco M.V."/>
            <person name="Andreote F.D."/>
        </authorList>
    </citation>
    <scope>NUCLEOTIDE SEQUENCE [LARGE SCALE GENOMIC DNA]</scope>
    <source>
        <strain evidence="3 4">Nap-Phe MGV</strain>
    </source>
</reference>
<dbReference type="Gene3D" id="3.40.720.10">
    <property type="entry name" value="Alkaline Phosphatase, subunit A"/>
    <property type="match status" value="1"/>
</dbReference>
<dbReference type="PANTHER" id="PTHR43108">
    <property type="entry name" value="N-ACETYLGLUCOSAMINE-6-SULFATASE FAMILY MEMBER"/>
    <property type="match status" value="1"/>
</dbReference>
<evidence type="ECO:0000313" key="3">
    <source>
        <dbReference type="EMBL" id="PQO46766.1"/>
    </source>
</evidence>
<organism evidence="3 4">
    <name type="scientific">Blastopirellula marina</name>
    <dbReference type="NCBI Taxonomy" id="124"/>
    <lineage>
        <taxon>Bacteria</taxon>
        <taxon>Pseudomonadati</taxon>
        <taxon>Planctomycetota</taxon>
        <taxon>Planctomycetia</taxon>
        <taxon>Pirellulales</taxon>
        <taxon>Pirellulaceae</taxon>
        <taxon>Blastopirellula</taxon>
    </lineage>
</organism>
<feature type="chain" id="PRO_5015740744" evidence="1">
    <location>
        <begin position="43"/>
        <end position="474"/>
    </location>
</feature>
<dbReference type="PANTHER" id="PTHR43108:SF6">
    <property type="entry name" value="N-SULPHOGLUCOSAMINE SULPHOHYDROLASE"/>
    <property type="match status" value="1"/>
</dbReference>
<feature type="domain" description="Sulfatase N-terminal" evidence="2">
    <location>
        <begin position="47"/>
        <end position="369"/>
    </location>
</feature>
<evidence type="ECO:0000256" key="1">
    <source>
        <dbReference type="SAM" id="SignalP"/>
    </source>
</evidence>
<protein>
    <submittedName>
        <fullName evidence="3">Acetylglucosamine-6-sulfatase</fullName>
    </submittedName>
</protein>
<feature type="signal peptide" evidence="1">
    <location>
        <begin position="1"/>
        <end position="42"/>
    </location>
</feature>
<gene>
    <name evidence="3" type="ORF">C5Y93_08005</name>
</gene>
<dbReference type="CDD" id="cd16031">
    <property type="entry name" value="G6S_like"/>
    <property type="match status" value="1"/>
</dbReference>
<evidence type="ECO:0000259" key="2">
    <source>
        <dbReference type="Pfam" id="PF00884"/>
    </source>
</evidence>
<dbReference type="InterPro" id="IPR000917">
    <property type="entry name" value="Sulfatase_N"/>
</dbReference>
<dbReference type="Pfam" id="PF00884">
    <property type="entry name" value="Sulfatase"/>
    <property type="match status" value="1"/>
</dbReference>
<dbReference type="EMBL" id="PUHZ01000008">
    <property type="protein sequence ID" value="PQO46766.1"/>
    <property type="molecule type" value="Genomic_DNA"/>
</dbReference>
<dbReference type="OrthoDB" id="237120at2"/>
<evidence type="ECO:0000313" key="4">
    <source>
        <dbReference type="Proteomes" id="UP000237819"/>
    </source>
</evidence>
<sequence>MDKLLLSSLTRGVSSLNSDRMVRRLSLSLLLLLAAPACSAVAAEKMNIVVLYADDWRHDTLGVAGNPVVQTPNLDQLASQGIRFTDNCVTTSICGVSRANLFTGQWMSRHGNPGFQMWKTPWDETYLGLLKANGYYVGHVGKWHNGPFPAEKFDFGVSYYGRHWYETKEYGKIHVTKRNEKDALKFLETRPKDQPFYLTVAFFATHAEDSNKEQYLPQPESMSLYEDVDIPVPPNATQESWERLPDFFDEKNEGRNRWHWRFDDAAKYQRMMKNYFRLATEVDATCGVVLKELERQGVRDNTLVIFTTDNGYYHGEHGLADKWYPHQESIRVPLIISDPRMTTAERGTTNDQFTLSVDLAPTILAAAGIAAPPRMQGRDISDLYLPTNGDRAKPWRTEFFYEHATLRNKDFIPASEALVRKDWKYMYWPEENVEQLFDLQADPREENDLSGDPAQAKRLAEMRKRFNELKEAAK</sequence>
<dbReference type="InterPro" id="IPR017850">
    <property type="entry name" value="Alkaline_phosphatase_core_sf"/>
</dbReference>
<dbReference type="Proteomes" id="UP000237819">
    <property type="component" value="Unassembled WGS sequence"/>
</dbReference>
<dbReference type="AlphaFoldDB" id="A0A2S8GQQ7"/>
<keyword evidence="1" id="KW-0732">Signal</keyword>
<proteinExistence type="predicted"/>
<name>A0A2S8GQQ7_9BACT</name>
<dbReference type="SUPFAM" id="SSF53649">
    <property type="entry name" value="Alkaline phosphatase-like"/>
    <property type="match status" value="1"/>
</dbReference>
<comment type="caution">
    <text evidence="3">The sequence shown here is derived from an EMBL/GenBank/DDBJ whole genome shotgun (WGS) entry which is preliminary data.</text>
</comment>